<accession>A0A0E1XAN5</accession>
<dbReference type="EMBL" id="ACJA02000002">
    <property type="protein sequence ID" value="EFH95655.1"/>
    <property type="molecule type" value="Genomic_DNA"/>
</dbReference>
<reference evidence="1" key="1">
    <citation type="submission" date="2010-05" db="EMBL/GenBank/DDBJ databases">
        <authorList>
            <person name="Muzny D."/>
            <person name="Qin X."/>
            <person name="Buhay C."/>
            <person name="Dugan-Rocha S."/>
            <person name="Ding Y."/>
            <person name="Chen G."/>
            <person name="Hawes A."/>
            <person name="Holder M."/>
            <person name="Jhangiani S."/>
            <person name="Johnson A."/>
            <person name="Khan Z."/>
            <person name="Li Z."/>
            <person name="Liu W."/>
            <person name="Liu X."/>
            <person name="Perez L."/>
            <person name="Shen H."/>
            <person name="Wang Q."/>
            <person name="Watt J."/>
            <person name="Xi L."/>
            <person name="Xin Y."/>
            <person name="Zhou J."/>
            <person name="Deng J."/>
            <person name="Jiang H."/>
            <person name="Liu Y."/>
            <person name="Qu J."/>
            <person name="Song X.-Z."/>
            <person name="Zhang L."/>
            <person name="Villasana D."/>
            <person name="Johnson A."/>
            <person name="Liu J."/>
            <person name="Liyanage D."/>
            <person name="Lorensuhewa L."/>
            <person name="Robinson T."/>
            <person name="Song A."/>
            <person name="Song B.-B."/>
            <person name="Dinh H."/>
            <person name="Thornton R."/>
            <person name="Coyle M."/>
            <person name="Francisco L."/>
            <person name="Jackson L."/>
            <person name="Javaid M."/>
            <person name="Korchina V."/>
            <person name="Kovar C."/>
            <person name="Mata R."/>
            <person name="Mathew T."/>
            <person name="Ngo R."/>
            <person name="Nguyen L."/>
            <person name="Nguyen N."/>
            <person name="Okwuonu G."/>
            <person name="Ongeri F."/>
            <person name="Pham C."/>
            <person name="Simmons D."/>
            <person name="Wilczek-Boney K."/>
            <person name="Hale W."/>
            <person name="Jakkamsetti A."/>
            <person name="Pham P."/>
            <person name="Ruth R."/>
            <person name="San Lucas F."/>
            <person name="Warren J."/>
            <person name="Zhang J."/>
            <person name="Zhao Z."/>
            <person name="Zhou C."/>
            <person name="Zhu D."/>
            <person name="Lee S."/>
            <person name="Bess C."/>
            <person name="Blankenburg K."/>
            <person name="Forbes L."/>
            <person name="Fu Q."/>
            <person name="Gubbala S."/>
            <person name="Hirani K."/>
            <person name="Jayaseelan J.C."/>
            <person name="Lara F."/>
            <person name="Munidasa M."/>
            <person name="Palculict T."/>
            <person name="Patil S."/>
            <person name="Pu L.-L."/>
            <person name="Saada N."/>
            <person name="Tang L."/>
            <person name="Weissenberger G."/>
            <person name="Zhu Y."/>
            <person name="Hemphill L."/>
            <person name="Shang Y."/>
            <person name="Youmans B."/>
            <person name="Ayvaz T."/>
            <person name="Ross M."/>
            <person name="Santibanez J."/>
            <person name="Aqrawi P."/>
            <person name="Gross S."/>
            <person name="Joshi V."/>
            <person name="Fowler G."/>
            <person name="Nazareth L."/>
            <person name="Reid J."/>
            <person name="Worley K."/>
            <person name="Petrosino J."/>
            <person name="Highlander S."/>
            <person name="Gibbs R."/>
        </authorList>
    </citation>
    <scope>NUCLEOTIDE SEQUENCE [LARGE SCALE GENOMIC DNA]</scope>
    <source>
        <strain evidence="1">MN8</strain>
    </source>
</reference>
<dbReference type="HOGENOM" id="CLU_3140872_0_0_9"/>
<evidence type="ECO:0000313" key="1">
    <source>
        <dbReference type="EMBL" id="EFH95655.1"/>
    </source>
</evidence>
<protein>
    <submittedName>
        <fullName evidence="1">Uncharacterized protein</fullName>
    </submittedName>
</protein>
<name>A0A0E1XAN5_STAAU</name>
<organism evidence="1">
    <name type="scientific">Staphylococcus aureus subsp. aureus MN8</name>
    <dbReference type="NCBI Taxonomy" id="548470"/>
    <lineage>
        <taxon>Bacteria</taxon>
        <taxon>Bacillati</taxon>
        <taxon>Bacillota</taxon>
        <taxon>Bacilli</taxon>
        <taxon>Bacillales</taxon>
        <taxon>Staphylococcaceae</taxon>
        <taxon>Staphylococcus</taxon>
    </lineage>
</organism>
<sequence length="49" mass="6117">MAVYKYARQIYKIIVHVQYRYNYEKDIYEYLKYDIIKRLCFEKGGTLNV</sequence>
<dbReference type="Proteomes" id="UP000003455">
    <property type="component" value="Chromosome"/>
</dbReference>
<comment type="caution">
    <text evidence="1">The sequence shown here is derived from an EMBL/GenBank/DDBJ whole genome shotgun (WGS) entry which is preliminary data.</text>
</comment>
<dbReference type="AlphaFoldDB" id="A0A0E1XAN5"/>
<proteinExistence type="predicted"/>
<gene>
    <name evidence="1" type="ORF">HMPREF0769_11038</name>
</gene>